<reference evidence="3" key="1">
    <citation type="journal article" date="2019" name="Int. J. Syst. Evol. Microbiol.">
        <title>The Global Catalogue of Microorganisms (GCM) 10K type strain sequencing project: providing services to taxonomists for standard genome sequencing and annotation.</title>
        <authorList>
            <consortium name="The Broad Institute Genomics Platform"/>
            <consortium name="The Broad Institute Genome Sequencing Center for Infectious Disease"/>
            <person name="Wu L."/>
            <person name="Ma J."/>
        </authorList>
    </citation>
    <scope>NUCLEOTIDE SEQUENCE [LARGE SCALE GENOMIC DNA]</scope>
    <source>
        <strain evidence="3">KCTC 33676</strain>
    </source>
</reference>
<accession>A0ABW5R6T1</accession>
<keyword evidence="3" id="KW-1185">Reference proteome</keyword>
<dbReference type="Pfam" id="PF09359">
    <property type="entry name" value="VTC"/>
    <property type="match status" value="1"/>
</dbReference>
<evidence type="ECO:0000313" key="2">
    <source>
        <dbReference type="EMBL" id="MFD2670726.1"/>
    </source>
</evidence>
<dbReference type="RefSeq" id="WP_379928150.1">
    <property type="nucleotide sequence ID" value="NZ_JBHUMM010000005.1"/>
</dbReference>
<dbReference type="InterPro" id="IPR042267">
    <property type="entry name" value="VTC_sf"/>
</dbReference>
<dbReference type="Gene3D" id="3.20.100.30">
    <property type="entry name" value="VTC, catalytic tunnel domain"/>
    <property type="match status" value="1"/>
</dbReference>
<proteinExistence type="predicted"/>
<dbReference type="CDD" id="cd07750">
    <property type="entry name" value="PolyPPase_VTC_like"/>
    <property type="match status" value="1"/>
</dbReference>
<gene>
    <name evidence="2" type="ORF">ACFSUC_03765</name>
</gene>
<protein>
    <submittedName>
        <fullName evidence="2">Polyphosphate polymerase domain-containing protein</fullName>
    </submittedName>
</protein>
<evidence type="ECO:0000259" key="1">
    <source>
        <dbReference type="Pfam" id="PF09359"/>
    </source>
</evidence>
<comment type="caution">
    <text evidence="2">The sequence shown here is derived from an EMBL/GenBank/DDBJ whole genome shotgun (WGS) entry which is preliminary data.</text>
</comment>
<evidence type="ECO:0000313" key="3">
    <source>
        <dbReference type="Proteomes" id="UP001597497"/>
    </source>
</evidence>
<feature type="domain" description="VTC" evidence="1">
    <location>
        <begin position="9"/>
        <end position="227"/>
    </location>
</feature>
<dbReference type="EMBL" id="JBHUMM010000005">
    <property type="protein sequence ID" value="MFD2670726.1"/>
    <property type="molecule type" value="Genomic_DNA"/>
</dbReference>
<name>A0ABW5R6T1_9BACL</name>
<organism evidence="2 3">
    <name type="scientific">Marinicrinis sediminis</name>
    <dbReference type="NCBI Taxonomy" id="1652465"/>
    <lineage>
        <taxon>Bacteria</taxon>
        <taxon>Bacillati</taxon>
        <taxon>Bacillota</taxon>
        <taxon>Bacilli</taxon>
        <taxon>Bacillales</taxon>
        <taxon>Paenibacillaceae</taxon>
    </lineage>
</organism>
<dbReference type="InterPro" id="IPR018966">
    <property type="entry name" value="VTC_domain"/>
</dbReference>
<dbReference type="Proteomes" id="UP001597497">
    <property type="component" value="Unassembled WGS sequence"/>
</dbReference>
<sequence>MKFANKNLRHELKYYLHDFEYHTLRTKTRGLLSLDPYSQGPEGYHIRSLYFDSLKQSSYYEKINGIFHRKKYRIRIYNRSDAYIMLERKSKYNEFICKESSRLTRPQYEMILNGEIEFLLKGDTLQQEFHADLKDGHMKPSIIVDYIREAYIYPISNVRITFDKELSAGINTVDIFEPDIVTNEILEKERLIMEVKFNSFMPSHIQSMIDLNRFQRSAISKYVLCLAKKMYGSY</sequence>